<keyword evidence="3" id="KW-1185">Reference proteome</keyword>
<dbReference type="Pfam" id="PF14594">
    <property type="entry name" value="Sipho_Gp37"/>
    <property type="match status" value="1"/>
</dbReference>
<gene>
    <name evidence="2" type="ORF">F8M49_22220</name>
</gene>
<comment type="caution">
    <text evidence="2">The sequence shown here is derived from an EMBL/GenBank/DDBJ whole genome shotgun (WGS) entry which is preliminary data.</text>
</comment>
<feature type="domain" description="Gp28/Gp37-like" evidence="1">
    <location>
        <begin position="2"/>
        <end position="73"/>
    </location>
</feature>
<name>A0ABU3WTS2_9NOCA</name>
<reference evidence="2 3" key="1">
    <citation type="submission" date="2019-10" db="EMBL/GenBank/DDBJ databases">
        <title>Draft Genome Assembly of Rhodococcus zopfii DSM44189.</title>
        <authorList>
            <person name="Sutton J.M."/>
            <person name="Akob D.M."/>
            <person name="Bushman T.J."/>
        </authorList>
    </citation>
    <scope>NUCLEOTIDE SEQUENCE [LARGE SCALE GENOMIC DNA]</scope>
    <source>
        <strain evidence="2 3">DSM 44189</strain>
    </source>
</reference>
<evidence type="ECO:0000313" key="3">
    <source>
        <dbReference type="Proteomes" id="UP001275440"/>
    </source>
</evidence>
<dbReference type="InterPro" id="IPR029432">
    <property type="entry name" value="Gp28/Gp37-like_dom"/>
</dbReference>
<accession>A0ABU3WTS2</accession>
<evidence type="ECO:0000259" key="1">
    <source>
        <dbReference type="Pfam" id="PF14594"/>
    </source>
</evidence>
<evidence type="ECO:0000313" key="2">
    <source>
        <dbReference type="EMBL" id="MDV2477420.1"/>
    </source>
</evidence>
<dbReference type="Proteomes" id="UP001275440">
    <property type="component" value="Unassembled WGS sequence"/>
</dbReference>
<sequence>MHNEVGTAVIDLPGRLITWAEWLIDVDNRETTQAILRVDKDGARWTGLLEEIQIHHTDNGTRFVRAIFKHDHAASAPHLRLE</sequence>
<dbReference type="EMBL" id="WBMO01000005">
    <property type="protein sequence ID" value="MDV2477420.1"/>
    <property type="molecule type" value="Genomic_DNA"/>
</dbReference>
<proteinExistence type="predicted"/>
<protein>
    <recommendedName>
        <fullName evidence="1">Gp28/Gp37-like domain-containing protein</fullName>
    </recommendedName>
</protein>
<organism evidence="2 3">
    <name type="scientific">Rhodococcus zopfii</name>
    <dbReference type="NCBI Taxonomy" id="43772"/>
    <lineage>
        <taxon>Bacteria</taxon>
        <taxon>Bacillati</taxon>
        <taxon>Actinomycetota</taxon>
        <taxon>Actinomycetes</taxon>
        <taxon>Mycobacteriales</taxon>
        <taxon>Nocardiaceae</taxon>
        <taxon>Rhodococcus</taxon>
    </lineage>
</organism>